<gene>
    <name evidence="2" type="ORF">D6D85_01090</name>
    <name evidence="1" type="ORF">D6D85_14595</name>
</gene>
<proteinExistence type="predicted"/>
<reference evidence="2 3" key="1">
    <citation type="submission" date="2018-10" db="EMBL/GenBank/DDBJ databases">
        <title>Co-occurring genomic capacity for anaerobic methane metabolism and dissimilatory sulfite reduction discovered in the Korarchaeota.</title>
        <authorList>
            <person name="Mckay L.J."/>
            <person name="Dlakic M."/>
            <person name="Fields M.W."/>
            <person name="Delmont T.O."/>
            <person name="Eren A.M."/>
            <person name="Jay Z.J."/>
            <person name="Klingelsmith K.B."/>
            <person name="Rusch D.B."/>
            <person name="Inskeep W.P."/>
        </authorList>
    </citation>
    <scope>NUCLEOTIDE SEQUENCE [LARGE SCALE GENOMIC DNA]</scope>
    <source>
        <strain evidence="2 3">MDKW</strain>
    </source>
</reference>
<evidence type="ECO:0000313" key="1">
    <source>
        <dbReference type="EMBL" id="RSN72261.1"/>
    </source>
</evidence>
<organism evidence="2 3">
    <name type="scientific">Candidatus Methanodesulfokora washburnensis</name>
    <dbReference type="NCBI Taxonomy" id="2478471"/>
    <lineage>
        <taxon>Archaea</taxon>
        <taxon>Thermoproteota</taxon>
        <taxon>Candidatus Korarchaeia</taxon>
        <taxon>Candidatus Korarchaeia incertae sedis</taxon>
        <taxon>Candidatus Methanodesulfokora</taxon>
    </lineage>
</organism>
<dbReference type="InterPro" id="IPR019270">
    <property type="entry name" value="DUF2283"/>
</dbReference>
<evidence type="ECO:0000313" key="2">
    <source>
        <dbReference type="EMBL" id="RSN78365.1"/>
    </source>
</evidence>
<protein>
    <submittedName>
        <fullName evidence="2">DUF2283 domain-containing protein</fullName>
    </submittedName>
</protein>
<name>A0A3R9PNU2_9CREN</name>
<dbReference type="Pfam" id="PF10049">
    <property type="entry name" value="DUF2283"/>
    <property type="match status" value="1"/>
</dbReference>
<accession>A0A3R9PNU2</accession>
<dbReference type="EMBL" id="RCOS01000162">
    <property type="protein sequence ID" value="RSN72261.1"/>
    <property type="molecule type" value="Genomic_DNA"/>
</dbReference>
<dbReference type="AlphaFoldDB" id="A0A3R9PNU2"/>
<dbReference type="RefSeq" id="WP_125670192.1">
    <property type="nucleotide sequence ID" value="NZ_RCOS01000020.1"/>
</dbReference>
<dbReference type="Proteomes" id="UP000277582">
    <property type="component" value="Unassembled WGS sequence"/>
</dbReference>
<dbReference type="EMBL" id="RCOS01000020">
    <property type="protein sequence ID" value="RSN78365.1"/>
    <property type="molecule type" value="Genomic_DNA"/>
</dbReference>
<sequence length="85" mass="9707">MVRKTDTLLKIDVEGLLRAIEERYGINIPRKVVMMDYDEETGSLFIKFMHEDIVEGEPTEDGLVILHFSRNGDIVAVEITDISLL</sequence>
<keyword evidence="3" id="KW-1185">Reference proteome</keyword>
<evidence type="ECO:0000313" key="3">
    <source>
        <dbReference type="Proteomes" id="UP000277582"/>
    </source>
</evidence>
<comment type="caution">
    <text evidence="2">The sequence shown here is derived from an EMBL/GenBank/DDBJ whole genome shotgun (WGS) entry which is preliminary data.</text>
</comment>